<organism evidence="2 3">
    <name type="scientific">Steinernema hermaphroditum</name>
    <dbReference type="NCBI Taxonomy" id="289476"/>
    <lineage>
        <taxon>Eukaryota</taxon>
        <taxon>Metazoa</taxon>
        <taxon>Ecdysozoa</taxon>
        <taxon>Nematoda</taxon>
        <taxon>Chromadorea</taxon>
        <taxon>Rhabditida</taxon>
        <taxon>Tylenchina</taxon>
        <taxon>Panagrolaimomorpha</taxon>
        <taxon>Strongyloidoidea</taxon>
        <taxon>Steinernematidae</taxon>
        <taxon>Steinernema</taxon>
    </lineage>
</organism>
<reference evidence="2" key="1">
    <citation type="submission" date="2023-06" db="EMBL/GenBank/DDBJ databases">
        <title>Genomic analysis of the entomopathogenic nematode Steinernema hermaphroditum.</title>
        <authorList>
            <person name="Schwarz E.M."/>
            <person name="Heppert J.K."/>
            <person name="Baniya A."/>
            <person name="Schwartz H.T."/>
            <person name="Tan C.-H."/>
            <person name="Antoshechkin I."/>
            <person name="Sternberg P.W."/>
            <person name="Goodrich-Blair H."/>
            <person name="Dillman A.R."/>
        </authorList>
    </citation>
    <scope>NUCLEOTIDE SEQUENCE</scope>
    <source>
        <strain evidence="2">PS9179</strain>
        <tissue evidence="2">Whole animal</tissue>
    </source>
</reference>
<evidence type="ECO:0000256" key="1">
    <source>
        <dbReference type="SAM" id="MobiDB-lite"/>
    </source>
</evidence>
<feature type="region of interest" description="Disordered" evidence="1">
    <location>
        <begin position="237"/>
        <end position="261"/>
    </location>
</feature>
<feature type="compositionally biased region" description="Acidic residues" evidence="1">
    <location>
        <begin position="237"/>
        <end position="248"/>
    </location>
</feature>
<keyword evidence="3" id="KW-1185">Reference proteome</keyword>
<evidence type="ECO:0000313" key="2">
    <source>
        <dbReference type="EMBL" id="KAK0420239.1"/>
    </source>
</evidence>
<dbReference type="EMBL" id="JAUCMV010000002">
    <property type="protein sequence ID" value="KAK0420239.1"/>
    <property type="molecule type" value="Genomic_DNA"/>
</dbReference>
<sequence length="261" mass="27818">MSLRPRECDDEPEAKRLRLDVQRLSVSPVRPLFAASSTPTDSFLMTLSPVLENDSPSGSSVATAISPALWSDSDVTTAVLPSPEEYGTSMDAASLYKSDCGSTNVVHPTTPLTHYVGNSLRTLNAAAAMNSPSVIRSLCSSSMATVVSGASMDRASPPQYAEASPESRKSYEHDDEFPETPESSFIATAVSPFSSPCKERTYVAELNSPVSRPNFKTRPDTPVPQVGIVGRLPFAPDADDEVIGDDDMQQLSHGGAGDIYV</sequence>
<gene>
    <name evidence="2" type="ORF">QR680_014579</name>
</gene>
<feature type="region of interest" description="Disordered" evidence="1">
    <location>
        <begin position="150"/>
        <end position="181"/>
    </location>
</feature>
<dbReference type="AlphaFoldDB" id="A0AA39IBK8"/>
<comment type="caution">
    <text evidence="2">The sequence shown here is derived from an EMBL/GenBank/DDBJ whole genome shotgun (WGS) entry which is preliminary data.</text>
</comment>
<dbReference type="Proteomes" id="UP001175271">
    <property type="component" value="Unassembled WGS sequence"/>
</dbReference>
<name>A0AA39IBK8_9BILA</name>
<proteinExistence type="predicted"/>
<protein>
    <submittedName>
        <fullName evidence="2">Uncharacterized protein</fullName>
    </submittedName>
</protein>
<evidence type="ECO:0000313" key="3">
    <source>
        <dbReference type="Proteomes" id="UP001175271"/>
    </source>
</evidence>
<accession>A0AA39IBK8</accession>